<feature type="compositionally biased region" description="Low complexity" evidence="1">
    <location>
        <begin position="1503"/>
        <end position="1514"/>
    </location>
</feature>
<feature type="compositionally biased region" description="Basic residues" evidence="1">
    <location>
        <begin position="169"/>
        <end position="185"/>
    </location>
</feature>
<feature type="compositionally biased region" description="Polar residues" evidence="1">
    <location>
        <begin position="1431"/>
        <end position="1444"/>
    </location>
</feature>
<feature type="compositionally biased region" description="Basic and acidic residues" evidence="1">
    <location>
        <begin position="608"/>
        <end position="631"/>
    </location>
</feature>
<reference evidence="3" key="1">
    <citation type="submission" date="2022-07" db="EMBL/GenBank/DDBJ databases">
        <title>Chromosome-level genome of Muraenolepis orangiensis.</title>
        <authorList>
            <person name="Kim J."/>
        </authorList>
    </citation>
    <scope>NUCLEOTIDE SEQUENCE</scope>
    <source>
        <strain evidence="3">KU_S4_2022</strain>
        <tissue evidence="3">Muscle</tissue>
    </source>
</reference>
<feature type="compositionally biased region" description="Low complexity" evidence="1">
    <location>
        <begin position="2074"/>
        <end position="2107"/>
    </location>
</feature>
<sequence>MDGRDFGPPRSVHVPPPLLAGLAMESQRLGAAAAAGRIAPSPGHLATSHPPPLHSGKFMPSPINIHPHHSYSPLPSGLYPSPYLHLDPPALSQHPLYDSHKEGFYLPASISQSSLHAPSGPPPGLTSAMPPQRDGRAAGVEDRRARAAEAERERGREREREHSWPFHPHLQHPHHHHQPPLHPHHTPSSGEPPRPRPPPPASHYAFQHGVYLGPEAERGPSQDGEETAARPQHNSHAHCHPSPPGPSPPRPLPPAHTQTNALTHADRDRTRRGGEPGPLHMPYGLPPPLQPSPSSLATGSTGAPLSLAYPSAAREPIREQRVTAPTYVPSVEVYDERAGPIQIASQARDNKHKERERERESYRLADRDHSRPPPTGDSPSPREEGSVIRPNGTTGKRAPDAAFAAGDQSSFCPDGVRDTAKHSLRLEHHHQQQRPAEPKWTSMSPLTNYTAGHMAVLVAQHGHALSPGAAAHGQHSHTHRPHSPHTSPHGAQHQANHKHHHQSSHRRSPQTPRPALSSPVGQPGDGAPSTAAEDGGPRTRYLDPSALYHPGRAPGAGERGPSPGSDPGEVSAMQSLIKYSGNFPPDASHSSRQAPPETRGPFGGLGSLKREQERPDSARSFGREGEGEVRHPPVGIAVAVARQRDSGTTSKQNGGPPDAQRPLLQTIIKDEDRGDDRTRHHDDRLLSGRLEREQEKVLRESKELAEFTQMHPAPLSGGLTPSLGPSSLHQSLAPGYPPTLQRSMPSPYQFARDPQSGQLLVIPAEHLPHYGGGGADMLERGGGPVWPGVYGAHGGGGGASSLHHAAQAQLQLLSQQQMLRQHELLMIQQHTAQVLELQRNAQLVERLKAGQHRPEMEDKVEKRSSESKTRPPSVASPSPSPVPHLPRAKARPPSRSPPAVPPPLPTRGHLSSPLAPLKMEDCGIRERRHKMEAVPYQDLPPGYPYQSIPAPFTSQFPAYHHHHPPPMGATSEPPSHHPHLRSPIHGFALPGADLRPRDQAEVDIKPRGLHPPSGRAPLKQEPHPEEPRLSGTPPVLGPPPPSCSPAASGQEPEDFKEGALSRPPPPPIRDQSPSRPHGERQSRAESVEKEAGQIKMEVAAYPCQAPVLLPAPAFEAEPKAEVLEETEPMPYTPCIAADLNEAKAELTQYWPTPPPCEPRLQDPPHPHLHTPDSLLTASEMPQASFDVPAVLALLPEDGEPSLDRRGSDVGPLEVLALEGMALLSHMAQLEMERISQEQDLALGGLHCLLEASRQVLLEAIQKQSHIDLPRQLDPHKKYSWRQRKEEPAFSKGSEDVLDAVEVDYRIRLAELQKTYRDKQRDLSRLQRRRDRRERQQQEDERRSSLSRRGRGRPRKRKHLDTKPGKLARTVQYSEDSEAGEGQRKSWSEPEPSSSASLEVLKGKRGRMCEQEQLASDLSRALSLSQLGSLSTAARKLSSTATNPKAESKPKVKSSSDGRPRERSLHPSAKGEKRDRLAPKSSASESSRKGKGQKIASPFSAVRSELSSCSNNSYSEGEDSARGGWPPLSRSHDNLSRKRPRSSPSPSATTSQKPQKKKKHKHLSMLLEEAGLSSSDDSFDQESSEEDDGSEYEESGLGLLARFAASALPVKATPMTRFHGNKHRSRQSTLGSSECEWSDSGSDLRLRKFPSLLHGKRSAPELPLLPPPRPSPRQFNFDPGAGSGSGFCGFSEEEGWNRRRSERIFLHDATASANQSPPSSAPAVVPPPALALAAALSPKPPASRLKHTPPSREGKDLVKKKKPRDGSLPVCSPTPPGPIADPPAAQSLSPAPRSQSKAAKLRPRESSRGAVSRLMESMAADEDFEPNQDSSFSEDELLPLRTNSLSEGSATPAPVQCVLDKDSLVDGLRVLIPMDDQLLYAGHVNTVHSPDIYSVVVEGERGNRPHIYCLEQLLQEAIIDVKPPSARCLPEGSRIAAYWSQQYRCLYPGTVVNGSLDVDENDDLIPVEFDDGDTGAEPSPALLVASCSRRRVRKCSKEGGAKETSGAKAEDGGPKIKGRPGRKPKPKAESSIIPDGNREKSTPPSSSSQPSDRAQPPAKPAQDRPSFGQKAAQERPLSGSRPPSSSQSKPCRKSSSSSAASPLSPGLLPRKVLTVDLYSEPNLGSYASQRRGRESSASSGSGRLGSSVSPTSSRPLSRPSSGPKHGATTTSDPLSFGSKPRPGGTGTPLSRPNKPRPGAGEAGSGVRRKPASAEPLVKLDHEGVTSPKTKKTKALMLLEGRNISSSHKPLKPKVKAPERGAVPSEKEPTYRAVSREGREKPATGKGSGQRGRPPKPKPIGGEGKVGRPKRREGVHLPTTKELAKRQRLPSVENRPKISAFLPARQLWKWFGKPTQRRGMKGKAKKLFYKAIVRGREMIRIGDCAVFLSAGRPNLPFIGRIQSMWESWGSNMVVRVNWFYHPEETNPGKKLTDKKSSHSDENDVQTVSHKCLVASVEEYQQTTQSRRHADNEDLYYLAGTYEPTTGMIFNTDGVPVIC</sequence>
<feature type="region of interest" description="Disordered" evidence="1">
    <location>
        <begin position="112"/>
        <end position="416"/>
    </location>
</feature>
<dbReference type="SMART" id="SM00439">
    <property type="entry name" value="BAH"/>
    <property type="match status" value="1"/>
</dbReference>
<feature type="compositionally biased region" description="Basic and acidic residues" evidence="1">
    <location>
        <begin position="994"/>
        <end position="1006"/>
    </location>
</feature>
<feature type="compositionally biased region" description="Basic residues" evidence="1">
    <location>
        <begin position="495"/>
        <end position="508"/>
    </location>
</feature>
<protein>
    <recommendedName>
        <fullName evidence="2">BAH domain-containing protein</fullName>
    </recommendedName>
</protein>
<feature type="compositionally biased region" description="Basic residues" evidence="1">
    <location>
        <begin position="1553"/>
        <end position="1562"/>
    </location>
</feature>
<feature type="compositionally biased region" description="Pro residues" evidence="1">
    <location>
        <begin position="241"/>
        <end position="254"/>
    </location>
</feature>
<feature type="compositionally biased region" description="Low complexity" evidence="1">
    <location>
        <begin position="484"/>
        <end position="494"/>
    </location>
</feature>
<dbReference type="Gene3D" id="2.30.30.490">
    <property type="match status" value="1"/>
</dbReference>
<dbReference type="GO" id="GO:0003682">
    <property type="term" value="F:chromatin binding"/>
    <property type="evidence" value="ECO:0007669"/>
    <property type="project" value="InterPro"/>
</dbReference>
<feature type="compositionally biased region" description="Basic and acidic residues" evidence="1">
    <location>
        <begin position="2263"/>
        <end position="2281"/>
    </location>
</feature>
<keyword evidence="4" id="KW-1185">Reference proteome</keyword>
<feature type="compositionally biased region" description="Basic and acidic residues" evidence="1">
    <location>
        <begin position="1445"/>
        <end position="1477"/>
    </location>
</feature>
<feature type="region of interest" description="Disordered" evidence="1">
    <location>
        <begin position="957"/>
        <end position="1090"/>
    </location>
</feature>
<dbReference type="OrthoDB" id="6426227at2759"/>
<feature type="region of interest" description="Disordered" evidence="1">
    <location>
        <begin position="40"/>
        <end position="61"/>
    </location>
</feature>
<feature type="region of interest" description="Disordered" evidence="1">
    <location>
        <begin position="1731"/>
        <end position="1809"/>
    </location>
</feature>
<evidence type="ECO:0000259" key="2">
    <source>
        <dbReference type="PROSITE" id="PS51038"/>
    </source>
</evidence>
<feature type="domain" description="BAH" evidence="2">
    <location>
        <begin position="2375"/>
        <end position="2490"/>
    </location>
</feature>
<feature type="region of interest" description="Disordered" evidence="1">
    <location>
        <begin position="1610"/>
        <end position="1693"/>
    </location>
</feature>
<feature type="compositionally biased region" description="Pro residues" evidence="1">
    <location>
        <begin position="1771"/>
        <end position="1780"/>
    </location>
</feature>
<feature type="compositionally biased region" description="Basic residues" evidence="1">
    <location>
        <begin position="1344"/>
        <end position="1359"/>
    </location>
</feature>
<evidence type="ECO:0000313" key="3">
    <source>
        <dbReference type="EMBL" id="KAJ3600596.1"/>
    </source>
</evidence>
<feature type="region of interest" description="Disordered" evidence="1">
    <location>
        <begin position="1993"/>
        <end position="2107"/>
    </location>
</feature>
<organism evidence="3 4">
    <name type="scientific">Muraenolepis orangiensis</name>
    <name type="common">Patagonian moray cod</name>
    <dbReference type="NCBI Taxonomy" id="630683"/>
    <lineage>
        <taxon>Eukaryota</taxon>
        <taxon>Metazoa</taxon>
        <taxon>Chordata</taxon>
        <taxon>Craniata</taxon>
        <taxon>Vertebrata</taxon>
        <taxon>Euteleostomi</taxon>
        <taxon>Actinopterygii</taxon>
        <taxon>Neopterygii</taxon>
        <taxon>Teleostei</taxon>
        <taxon>Neoteleostei</taxon>
        <taxon>Acanthomorphata</taxon>
        <taxon>Zeiogadaria</taxon>
        <taxon>Gadariae</taxon>
        <taxon>Gadiformes</taxon>
        <taxon>Muraenolepidoidei</taxon>
        <taxon>Muraenolepididae</taxon>
        <taxon>Muraenolepis</taxon>
    </lineage>
</organism>
<dbReference type="Pfam" id="PF21744">
    <property type="entry name" value="BAHCC1-like_Tudor"/>
    <property type="match status" value="1"/>
</dbReference>
<dbReference type="InterPro" id="IPR056841">
    <property type="entry name" value="TNRC18_BAHCC1-like_SH3"/>
</dbReference>
<feature type="compositionally biased region" description="Low complexity" evidence="1">
    <location>
        <begin position="2134"/>
        <end position="2162"/>
    </location>
</feature>
<feature type="region of interest" description="Disordered" evidence="1">
    <location>
        <begin position="848"/>
        <end position="917"/>
    </location>
</feature>
<feature type="compositionally biased region" description="Basic and acidic residues" evidence="1">
    <location>
        <begin position="133"/>
        <end position="164"/>
    </location>
</feature>
<feature type="region of interest" description="Disordered" evidence="1">
    <location>
        <begin position="1431"/>
        <end position="1595"/>
    </location>
</feature>
<proteinExistence type="predicted"/>
<dbReference type="InterPro" id="IPR052429">
    <property type="entry name" value="BAH_domain_protein"/>
</dbReference>
<feature type="compositionally biased region" description="Acidic residues" evidence="1">
    <location>
        <begin position="1576"/>
        <end position="1593"/>
    </location>
</feature>
<dbReference type="InterPro" id="IPR043151">
    <property type="entry name" value="BAH_sf"/>
</dbReference>
<feature type="compositionally biased region" description="Basic and acidic residues" evidence="1">
    <location>
        <begin position="1076"/>
        <end position="1090"/>
    </location>
</feature>
<feature type="compositionally biased region" description="Low complexity" evidence="1">
    <location>
        <begin position="2042"/>
        <end position="2055"/>
    </location>
</feature>
<feature type="compositionally biased region" description="Basic and acidic residues" evidence="1">
    <location>
        <begin position="668"/>
        <end position="694"/>
    </location>
</feature>
<feature type="region of interest" description="Disordered" evidence="1">
    <location>
        <begin position="2120"/>
        <end position="2328"/>
    </location>
</feature>
<feature type="compositionally biased region" description="Polar residues" evidence="1">
    <location>
        <begin position="1785"/>
        <end position="1796"/>
    </location>
</feature>
<gene>
    <name evidence="3" type="ORF">NHX12_031576</name>
</gene>
<dbReference type="EMBL" id="JANIIK010000047">
    <property type="protein sequence ID" value="KAJ3600596.1"/>
    <property type="molecule type" value="Genomic_DNA"/>
</dbReference>
<feature type="compositionally biased region" description="Low complexity" evidence="1">
    <location>
        <begin position="1708"/>
        <end position="1722"/>
    </location>
</feature>
<dbReference type="InterPro" id="IPR048924">
    <property type="entry name" value="BAHCC1-like_Tudor"/>
</dbReference>
<dbReference type="Pfam" id="PF24912">
    <property type="entry name" value="SH3_TNRC18"/>
    <property type="match status" value="1"/>
</dbReference>
<dbReference type="PANTHER" id="PTHR12505">
    <property type="entry name" value="PHD FINGER TRANSCRIPTION FACTOR"/>
    <property type="match status" value="1"/>
</dbReference>
<dbReference type="PANTHER" id="PTHR12505:SF21">
    <property type="entry name" value="TRINUCLEOTIDE REPEAT-CONTAINING GENE 18 PROTEIN"/>
    <property type="match status" value="1"/>
</dbReference>
<dbReference type="PROSITE" id="PS51038">
    <property type="entry name" value="BAH"/>
    <property type="match status" value="1"/>
</dbReference>
<feature type="compositionally biased region" description="Pro residues" evidence="1">
    <location>
        <begin position="190"/>
        <end position="201"/>
    </location>
</feature>
<feature type="compositionally biased region" description="Basic residues" evidence="1">
    <location>
        <begin position="474"/>
        <end position="483"/>
    </location>
</feature>
<feature type="compositionally biased region" description="Basic and acidic residues" evidence="1">
    <location>
        <begin position="264"/>
        <end position="274"/>
    </location>
</feature>
<comment type="caution">
    <text evidence="3">The sequence shown here is derived from an EMBL/GenBank/DDBJ whole genome shotgun (WGS) entry which is preliminary data.</text>
</comment>
<feature type="compositionally biased region" description="Basic and acidic residues" evidence="1">
    <location>
        <begin position="848"/>
        <end position="869"/>
    </location>
</feature>
<feature type="compositionally biased region" description="Basic and acidic residues" evidence="1">
    <location>
        <begin position="1332"/>
        <end position="1343"/>
    </location>
</feature>
<feature type="compositionally biased region" description="Basic and acidic residues" evidence="1">
    <location>
        <begin position="1018"/>
        <end position="1028"/>
    </location>
</feature>
<feature type="region of interest" description="Disordered" evidence="1">
    <location>
        <begin position="467"/>
        <end position="694"/>
    </location>
</feature>
<name>A0A9Q0IKP8_9TELE</name>
<feature type="region of interest" description="Disordered" evidence="1">
    <location>
        <begin position="1317"/>
        <end position="1417"/>
    </location>
</feature>
<dbReference type="Proteomes" id="UP001148018">
    <property type="component" value="Unassembled WGS sequence"/>
</dbReference>
<dbReference type="CDD" id="cd04714">
    <property type="entry name" value="BAH_BAHCC1"/>
    <property type="match status" value="1"/>
</dbReference>
<evidence type="ECO:0000313" key="4">
    <source>
        <dbReference type="Proteomes" id="UP001148018"/>
    </source>
</evidence>
<dbReference type="InterPro" id="IPR001025">
    <property type="entry name" value="BAH_dom"/>
</dbReference>
<dbReference type="Pfam" id="PF01426">
    <property type="entry name" value="BAH"/>
    <property type="match status" value="1"/>
</dbReference>
<feature type="compositionally biased region" description="Pro residues" evidence="1">
    <location>
        <begin position="894"/>
        <end position="905"/>
    </location>
</feature>
<feature type="compositionally biased region" description="Low complexity" evidence="1">
    <location>
        <begin position="550"/>
        <end position="565"/>
    </location>
</feature>
<feature type="compositionally biased region" description="Basic and acidic residues" evidence="1">
    <location>
        <begin position="348"/>
        <end position="371"/>
    </location>
</feature>
<feature type="region of interest" description="Disordered" evidence="1">
    <location>
        <begin position="1706"/>
        <end position="1725"/>
    </location>
</feature>
<accession>A0A9Q0IKP8</accession>
<evidence type="ECO:0000256" key="1">
    <source>
        <dbReference type="SAM" id="MobiDB-lite"/>
    </source>
</evidence>
<feature type="compositionally biased region" description="Basic residues" evidence="1">
    <location>
        <begin position="2015"/>
        <end position="2024"/>
    </location>
</feature>